<organism evidence="2 3">
    <name type="scientific">Nocardia puris</name>
    <dbReference type="NCBI Taxonomy" id="208602"/>
    <lineage>
        <taxon>Bacteria</taxon>
        <taxon>Bacillati</taxon>
        <taxon>Actinomycetota</taxon>
        <taxon>Actinomycetes</taxon>
        <taxon>Mycobacteriales</taxon>
        <taxon>Nocardiaceae</taxon>
        <taxon>Nocardia</taxon>
    </lineage>
</organism>
<evidence type="ECO:0000256" key="1">
    <source>
        <dbReference type="SAM" id="Phobius"/>
    </source>
</evidence>
<feature type="transmembrane region" description="Helical" evidence="1">
    <location>
        <begin position="68"/>
        <end position="88"/>
    </location>
</feature>
<keyword evidence="1" id="KW-1133">Transmembrane helix</keyword>
<keyword evidence="1" id="KW-0472">Membrane</keyword>
<name>A0A366DBW1_9NOCA</name>
<dbReference type="Proteomes" id="UP000252586">
    <property type="component" value="Unassembled WGS sequence"/>
</dbReference>
<dbReference type="AlphaFoldDB" id="A0A366DBW1"/>
<evidence type="ECO:0000313" key="3">
    <source>
        <dbReference type="Proteomes" id="UP000252586"/>
    </source>
</evidence>
<accession>A0A366DBW1</accession>
<protein>
    <submittedName>
        <fullName evidence="2">Uncharacterized protein</fullName>
    </submittedName>
</protein>
<keyword evidence="1" id="KW-0812">Transmembrane</keyword>
<reference evidence="2 3" key="1">
    <citation type="submission" date="2018-06" db="EMBL/GenBank/DDBJ databases">
        <title>Genomic Encyclopedia of Type Strains, Phase IV (KMG-IV): sequencing the most valuable type-strain genomes for metagenomic binning, comparative biology and taxonomic classification.</title>
        <authorList>
            <person name="Goeker M."/>
        </authorList>
    </citation>
    <scope>NUCLEOTIDE SEQUENCE [LARGE SCALE GENOMIC DNA]</scope>
    <source>
        <strain evidence="2 3">DSM 44599</strain>
    </source>
</reference>
<feature type="transmembrane region" description="Helical" evidence="1">
    <location>
        <begin position="179"/>
        <end position="200"/>
    </location>
</feature>
<feature type="transmembrane region" description="Helical" evidence="1">
    <location>
        <begin position="34"/>
        <end position="56"/>
    </location>
</feature>
<feature type="transmembrane region" description="Helical" evidence="1">
    <location>
        <begin position="145"/>
        <end position="167"/>
    </location>
</feature>
<evidence type="ECO:0000313" key="2">
    <source>
        <dbReference type="EMBL" id="RBO87541.1"/>
    </source>
</evidence>
<keyword evidence="3" id="KW-1185">Reference proteome</keyword>
<feature type="transmembrane region" description="Helical" evidence="1">
    <location>
        <begin position="108"/>
        <end position="133"/>
    </location>
</feature>
<gene>
    <name evidence="2" type="ORF">DFR74_111248</name>
</gene>
<comment type="caution">
    <text evidence="2">The sequence shown here is derived from an EMBL/GenBank/DDBJ whole genome shotgun (WGS) entry which is preliminary data.</text>
</comment>
<sequence>MLLVSGAYLLGERWADTWLDAQLEPTVGANVSDLVQTLGITAACWVIGLSCLAALYGDNQIGLGQRYVRVWTAGGIVTAATLITTSRAGDARTVPVRHEFELVDPLTIAYNVVAAGAVGITCAILTAASLTALRDHRAPLHTPLLALLTTGLLGVLSAIATVTLLMVNAELVRDRVETFTVGTSAPILACLAAAGLYGLAR</sequence>
<proteinExistence type="predicted"/>
<dbReference type="EMBL" id="QNRE01000011">
    <property type="protein sequence ID" value="RBO87541.1"/>
    <property type="molecule type" value="Genomic_DNA"/>
</dbReference>